<proteinExistence type="predicted"/>
<keyword evidence="2" id="KW-1185">Reference proteome</keyword>
<name>A0A8J3N5C4_9CHLR</name>
<dbReference type="AlphaFoldDB" id="A0A8J3N5C4"/>
<dbReference type="EMBL" id="BNJK01000002">
    <property type="protein sequence ID" value="GHO98934.1"/>
    <property type="molecule type" value="Genomic_DNA"/>
</dbReference>
<accession>A0A8J3N5C4</accession>
<reference evidence="1" key="1">
    <citation type="submission" date="2020-10" db="EMBL/GenBank/DDBJ databases">
        <title>Taxonomic study of unclassified bacteria belonging to the class Ktedonobacteria.</title>
        <authorList>
            <person name="Yabe S."/>
            <person name="Wang C.M."/>
            <person name="Zheng Y."/>
            <person name="Sakai Y."/>
            <person name="Cavaletti L."/>
            <person name="Monciardini P."/>
            <person name="Donadio S."/>
        </authorList>
    </citation>
    <scope>NUCLEOTIDE SEQUENCE</scope>
    <source>
        <strain evidence="1">ID150040</strain>
    </source>
</reference>
<gene>
    <name evidence="1" type="ORF">KSF_089820</name>
</gene>
<sequence>MRIQKILFVSFEEPDPDFLLHPSENNGCVFRDKISDEDSNVYTDHPDR</sequence>
<evidence type="ECO:0000313" key="1">
    <source>
        <dbReference type="EMBL" id="GHO98934.1"/>
    </source>
</evidence>
<protein>
    <submittedName>
        <fullName evidence="1">Uncharacterized protein</fullName>
    </submittedName>
</protein>
<evidence type="ECO:0000313" key="2">
    <source>
        <dbReference type="Proteomes" id="UP000597444"/>
    </source>
</evidence>
<comment type="caution">
    <text evidence="1">The sequence shown here is derived from an EMBL/GenBank/DDBJ whole genome shotgun (WGS) entry which is preliminary data.</text>
</comment>
<organism evidence="1 2">
    <name type="scientific">Reticulibacter mediterranei</name>
    <dbReference type="NCBI Taxonomy" id="2778369"/>
    <lineage>
        <taxon>Bacteria</taxon>
        <taxon>Bacillati</taxon>
        <taxon>Chloroflexota</taxon>
        <taxon>Ktedonobacteria</taxon>
        <taxon>Ktedonobacterales</taxon>
        <taxon>Reticulibacteraceae</taxon>
        <taxon>Reticulibacter</taxon>
    </lineage>
</organism>
<dbReference type="Proteomes" id="UP000597444">
    <property type="component" value="Unassembled WGS sequence"/>
</dbReference>